<dbReference type="RefSeq" id="WP_377927273.1">
    <property type="nucleotide sequence ID" value="NZ_JBHUEM010000005.1"/>
</dbReference>
<evidence type="ECO:0000313" key="7">
    <source>
        <dbReference type="Proteomes" id="UP001597214"/>
    </source>
</evidence>
<feature type="domain" description="cGAS/DncV-like nucleotidyltransferase C-terminal helical" evidence="5">
    <location>
        <begin position="218"/>
        <end position="326"/>
    </location>
</feature>
<reference evidence="7" key="1">
    <citation type="journal article" date="2019" name="Int. J. Syst. Evol. Microbiol.">
        <title>The Global Catalogue of Microorganisms (GCM) 10K type strain sequencing project: providing services to taxonomists for standard genome sequencing and annotation.</title>
        <authorList>
            <consortium name="The Broad Institute Genomics Platform"/>
            <consortium name="The Broad Institute Genome Sequencing Center for Infectious Disease"/>
            <person name="Wu L."/>
            <person name="Ma J."/>
        </authorList>
    </citation>
    <scope>NUCLEOTIDE SEQUENCE [LARGE SCALE GENOMIC DNA]</scope>
    <source>
        <strain evidence="7">CCUG 49339</strain>
    </source>
</reference>
<accession>A0ABW4LLR6</accession>
<evidence type="ECO:0000256" key="4">
    <source>
        <dbReference type="ARBA" id="ARBA00023118"/>
    </source>
</evidence>
<dbReference type="Pfam" id="PF26305">
    <property type="entry name" value="CD_NTase_C"/>
    <property type="match status" value="1"/>
</dbReference>
<evidence type="ECO:0000259" key="5">
    <source>
        <dbReference type="Pfam" id="PF26305"/>
    </source>
</evidence>
<keyword evidence="7" id="KW-1185">Reference proteome</keyword>
<dbReference type="EMBL" id="JBHUEM010000005">
    <property type="protein sequence ID" value="MFD1736127.1"/>
    <property type="molecule type" value="Genomic_DNA"/>
</dbReference>
<keyword evidence="3" id="KW-0547">Nucleotide-binding</keyword>
<dbReference type="InterPro" id="IPR043519">
    <property type="entry name" value="NT_sf"/>
</dbReference>
<name>A0ABW4LLR6_9BACI</name>
<evidence type="ECO:0000313" key="6">
    <source>
        <dbReference type="EMBL" id="MFD1736127.1"/>
    </source>
</evidence>
<keyword evidence="2" id="KW-0548">Nucleotidyltransferase</keyword>
<dbReference type="InterPro" id="IPR058909">
    <property type="entry name" value="CD_NTase_C"/>
</dbReference>
<gene>
    <name evidence="6" type="ORF">ACFSCX_06070</name>
</gene>
<organism evidence="6 7">
    <name type="scientific">Bacillus salitolerans</name>
    <dbReference type="NCBI Taxonomy" id="1437434"/>
    <lineage>
        <taxon>Bacteria</taxon>
        <taxon>Bacillati</taxon>
        <taxon>Bacillota</taxon>
        <taxon>Bacilli</taxon>
        <taxon>Bacillales</taxon>
        <taxon>Bacillaceae</taxon>
        <taxon>Bacillus</taxon>
    </lineage>
</organism>
<keyword evidence="4" id="KW-0051">Antiviral defense</keyword>
<evidence type="ECO:0000256" key="1">
    <source>
        <dbReference type="ARBA" id="ARBA00022679"/>
    </source>
</evidence>
<sequence>MAKNNYQKRLESLKKRRQDEVLLEKSIGMFTESYEQLEEKSSIKYIIGAMNPVDKRSTEITLGEGERIKNQLAKLKEKGYEIEFRYQGSVTNNTHIKAHSDIDILTLHQGFTTLEPPLKASSPYKGNPVQDLCELREDSYELLKNAYPAASIDNEGAKSISLQGGSLRRKVDVVPSNWYDTVKYQNTKLEYYRGVMVLDYKEKTRIANTPFYHNKLLDDKDTHTSYNFKKVVRLLKTLKADAEHKINLSSYDITAIMYHMQESSYLISRSPLRLVSNSIAFLRTLYEQDSHRNSLFVPDGSRKIFQNGGATKADLTLLLVELINIYEDLLDDLKITGGSVNKEIIA</sequence>
<dbReference type="SUPFAM" id="SSF81301">
    <property type="entry name" value="Nucleotidyltransferase"/>
    <property type="match status" value="1"/>
</dbReference>
<protein>
    <recommendedName>
        <fullName evidence="5">cGAS/DncV-like nucleotidyltransferase C-terminal helical domain-containing protein</fullName>
    </recommendedName>
</protein>
<comment type="caution">
    <text evidence="6">The sequence shown here is derived from an EMBL/GenBank/DDBJ whole genome shotgun (WGS) entry which is preliminary data.</text>
</comment>
<keyword evidence="1" id="KW-0808">Transferase</keyword>
<evidence type="ECO:0000256" key="3">
    <source>
        <dbReference type="ARBA" id="ARBA00022741"/>
    </source>
</evidence>
<dbReference type="Proteomes" id="UP001597214">
    <property type="component" value="Unassembled WGS sequence"/>
</dbReference>
<proteinExistence type="predicted"/>
<evidence type="ECO:0000256" key="2">
    <source>
        <dbReference type="ARBA" id="ARBA00022695"/>
    </source>
</evidence>